<dbReference type="InterPro" id="IPR056169">
    <property type="entry name" value="HB_ELP1"/>
</dbReference>
<dbReference type="PANTHER" id="PTHR12747:SF0">
    <property type="entry name" value="ELONGATOR COMPLEX PROTEIN 1"/>
    <property type="match status" value="1"/>
</dbReference>
<reference evidence="5 6" key="1">
    <citation type="submission" date="2023-08" db="EMBL/GenBank/DDBJ databases">
        <title>A Necator americanus chromosomal reference genome.</title>
        <authorList>
            <person name="Ilik V."/>
            <person name="Petrzelkova K.J."/>
            <person name="Pardy F."/>
            <person name="Fuh T."/>
            <person name="Niatou-Singa F.S."/>
            <person name="Gouil Q."/>
            <person name="Baker L."/>
            <person name="Ritchie M.E."/>
            <person name="Jex A.R."/>
            <person name="Gazzola D."/>
            <person name="Li H."/>
            <person name="Toshio Fujiwara R."/>
            <person name="Zhan B."/>
            <person name="Aroian R.V."/>
            <person name="Pafco B."/>
            <person name="Schwarz E.M."/>
        </authorList>
    </citation>
    <scope>NUCLEOTIDE SEQUENCE [LARGE SCALE GENOMIC DNA]</scope>
    <source>
        <strain evidence="5 6">Aroian</strain>
        <tissue evidence="5">Whole animal</tissue>
    </source>
</reference>
<dbReference type="InterPro" id="IPR006849">
    <property type="entry name" value="Elp1"/>
</dbReference>
<organism evidence="5 6">
    <name type="scientific">Necator americanus</name>
    <name type="common">Human hookworm</name>
    <dbReference type="NCBI Taxonomy" id="51031"/>
    <lineage>
        <taxon>Eukaryota</taxon>
        <taxon>Metazoa</taxon>
        <taxon>Ecdysozoa</taxon>
        <taxon>Nematoda</taxon>
        <taxon>Chromadorea</taxon>
        <taxon>Rhabditida</taxon>
        <taxon>Rhabditina</taxon>
        <taxon>Rhabditomorpha</taxon>
        <taxon>Strongyloidea</taxon>
        <taxon>Ancylostomatidae</taxon>
        <taxon>Bunostominae</taxon>
        <taxon>Necator</taxon>
    </lineage>
</organism>
<feature type="domain" description="ELP1 three-helical bundle" evidence="4">
    <location>
        <begin position="616"/>
        <end position="765"/>
    </location>
</feature>
<evidence type="ECO:0000259" key="2">
    <source>
        <dbReference type="Pfam" id="PF23878"/>
    </source>
</evidence>
<dbReference type="Pfam" id="PF23878">
    <property type="entry name" value="TPR_ELP1"/>
    <property type="match status" value="1"/>
</dbReference>
<evidence type="ECO:0000313" key="6">
    <source>
        <dbReference type="Proteomes" id="UP001303046"/>
    </source>
</evidence>
<dbReference type="EMBL" id="JAVFWL010000001">
    <property type="protein sequence ID" value="KAK6727299.1"/>
    <property type="molecule type" value="Genomic_DNA"/>
</dbReference>
<feature type="domain" description="ELP1 alpha-solenoid" evidence="3">
    <location>
        <begin position="235"/>
        <end position="428"/>
    </location>
</feature>
<dbReference type="InterPro" id="IPR056167">
    <property type="entry name" value="A-sol_ELP1"/>
</dbReference>
<dbReference type="Pfam" id="PF23936">
    <property type="entry name" value="HB_ELP1"/>
    <property type="match status" value="1"/>
</dbReference>
<feature type="region of interest" description="Disordered" evidence="1">
    <location>
        <begin position="677"/>
        <end position="708"/>
    </location>
</feature>
<protein>
    <recommendedName>
        <fullName evidence="7">Elongator complex protein 1</fullName>
    </recommendedName>
</protein>
<feature type="compositionally biased region" description="Basic and acidic residues" evidence="1">
    <location>
        <begin position="1"/>
        <end position="12"/>
    </location>
</feature>
<feature type="region of interest" description="Disordered" evidence="1">
    <location>
        <begin position="1"/>
        <end position="39"/>
    </location>
</feature>
<keyword evidence="6" id="KW-1185">Reference proteome</keyword>
<dbReference type="Pfam" id="PF23925">
    <property type="entry name" value="A-sol_ELP1"/>
    <property type="match status" value="1"/>
</dbReference>
<dbReference type="PANTHER" id="PTHR12747">
    <property type="entry name" value="ELONGATOR COMPLEX PROTEIN 1"/>
    <property type="match status" value="1"/>
</dbReference>
<evidence type="ECO:0000256" key="1">
    <source>
        <dbReference type="SAM" id="MobiDB-lite"/>
    </source>
</evidence>
<comment type="caution">
    <text evidence="5">The sequence shown here is derived from an EMBL/GenBank/DDBJ whole genome shotgun (WGS) entry which is preliminary data.</text>
</comment>
<feature type="domain" description="ELP1 TPR" evidence="2">
    <location>
        <begin position="436"/>
        <end position="575"/>
    </location>
</feature>
<feature type="compositionally biased region" description="Basic and acidic residues" evidence="1">
    <location>
        <begin position="20"/>
        <end position="35"/>
    </location>
</feature>
<proteinExistence type="predicted"/>
<evidence type="ECO:0000313" key="5">
    <source>
        <dbReference type="EMBL" id="KAK6727299.1"/>
    </source>
</evidence>
<sequence>MEDPSRYSHSREVVAGVSDGHSDRSHAQRNAKDPSGESMDLVSTNQLVNTESIRFFSFLNWYHEDLVVVAHGGGDRIVKICVKSGEITVLHKCDNRVVWMGVHPVSNILIMATAEGRFQEVLNDGEIQYIQSLPSADKYDVKFAKEHMLVLTPDFELYADDRLISDSVTSYLVSEDTCLYISLQHKLHLVSLTDRRQLDKERAVELGSKLIACSTSSTSVTMQMPRGNLETIHPRPFVIRVIKELIDKLEYMKALKEMKKHRIDMNLLVDYRPNVFLEHIGDFIRSAKDPDLVNLLIAALNNQCSEWCDGVPMDDKVNCITDLLTKEVVSLPHERRIHMLVVALSALLKATPQRVQEALRLIIEHTNELPTEKRDIYLRKWLHHVGFFVKQTELFDAALSTYDLYLTAQVAEATNRDPKEYIPLLNELLKVEPENYRKYRVDVVRGDWRGALQHLSRLDEKWNEALTLIRNKQLYSSALVIYKGTSRYKDVCLLYAGVLESKAQWREAAVLYDKADCNEKVLRCLEMSRDVNQYVHRARATNVPKDEFKSTLNRIGAVLKGSGRWTEAAKALEFAEAPVPSVCEAYAKAGEWISAAECAKRGEGYNMVTDLVKQRAQGILDEITAKSEEIERYAKRLEVVRSLKEERISRIKDGLESGRDLEDIDVFSDAGSTMSMVSRRSTKSGMSRASTTATVRKRKQIDRKKQSLKEGGEYEDSALLLAIAAHYKWINDTIAELVELLPALVITDQLELAGSLQSNMDRFIRDAISRRPHIWPTKLHSRHLPGPLYALYTVDDVFVFPEGGGMPGVVTLEPEMIAPTLNTEIKWKLQILEEKTDLK</sequence>
<name>A0ABR1BLI2_NECAM</name>
<accession>A0ABR1BLI2</accession>
<evidence type="ECO:0000259" key="3">
    <source>
        <dbReference type="Pfam" id="PF23925"/>
    </source>
</evidence>
<dbReference type="Proteomes" id="UP001303046">
    <property type="component" value="Unassembled WGS sequence"/>
</dbReference>
<evidence type="ECO:0000259" key="4">
    <source>
        <dbReference type="Pfam" id="PF23936"/>
    </source>
</evidence>
<dbReference type="InterPro" id="IPR056166">
    <property type="entry name" value="TPR_ELP1"/>
</dbReference>
<evidence type="ECO:0008006" key="7">
    <source>
        <dbReference type="Google" id="ProtNLM"/>
    </source>
</evidence>
<feature type="compositionally biased region" description="Polar residues" evidence="1">
    <location>
        <begin position="677"/>
        <end position="694"/>
    </location>
</feature>
<gene>
    <name evidence="5" type="primary">Necator_chrI.g1292</name>
    <name evidence="5" type="ORF">RB195_005166</name>
</gene>